<proteinExistence type="predicted"/>
<protein>
    <submittedName>
        <fullName evidence="2">Uncharacterized protein</fullName>
    </submittedName>
</protein>
<feature type="coiled-coil region" evidence="1">
    <location>
        <begin position="28"/>
        <end position="100"/>
    </location>
</feature>
<comment type="caution">
    <text evidence="2">The sequence shown here is derived from an EMBL/GenBank/DDBJ whole genome shotgun (WGS) entry which is preliminary data.</text>
</comment>
<dbReference type="EMBL" id="JBHSMQ010000005">
    <property type="protein sequence ID" value="MFC5456177.1"/>
    <property type="molecule type" value="Genomic_DNA"/>
</dbReference>
<dbReference type="RefSeq" id="WP_377168165.1">
    <property type="nucleotide sequence ID" value="NZ_JBHSMQ010000005.1"/>
</dbReference>
<evidence type="ECO:0000313" key="3">
    <source>
        <dbReference type="Proteomes" id="UP001596052"/>
    </source>
</evidence>
<keyword evidence="3" id="KW-1185">Reference proteome</keyword>
<organism evidence="2 3">
    <name type="scientific">Prosthecobacter fluviatilis</name>
    <dbReference type="NCBI Taxonomy" id="445931"/>
    <lineage>
        <taxon>Bacteria</taxon>
        <taxon>Pseudomonadati</taxon>
        <taxon>Verrucomicrobiota</taxon>
        <taxon>Verrucomicrobiia</taxon>
        <taxon>Verrucomicrobiales</taxon>
        <taxon>Verrucomicrobiaceae</taxon>
        <taxon>Prosthecobacter</taxon>
    </lineage>
</organism>
<reference evidence="3" key="1">
    <citation type="journal article" date="2019" name="Int. J. Syst. Evol. Microbiol.">
        <title>The Global Catalogue of Microorganisms (GCM) 10K type strain sequencing project: providing services to taxonomists for standard genome sequencing and annotation.</title>
        <authorList>
            <consortium name="The Broad Institute Genomics Platform"/>
            <consortium name="The Broad Institute Genome Sequencing Center for Infectious Disease"/>
            <person name="Wu L."/>
            <person name="Ma J."/>
        </authorList>
    </citation>
    <scope>NUCLEOTIDE SEQUENCE [LARGE SCALE GENOMIC DNA]</scope>
    <source>
        <strain evidence="3">CGMCC 4.1469</strain>
    </source>
</reference>
<accession>A0ABW0KTD4</accession>
<dbReference type="Proteomes" id="UP001596052">
    <property type="component" value="Unassembled WGS sequence"/>
</dbReference>
<gene>
    <name evidence="2" type="ORF">ACFQDI_15040</name>
</gene>
<keyword evidence="1" id="KW-0175">Coiled coil</keyword>
<evidence type="ECO:0000256" key="1">
    <source>
        <dbReference type="SAM" id="Coils"/>
    </source>
</evidence>
<name>A0ABW0KTD4_9BACT</name>
<evidence type="ECO:0000313" key="2">
    <source>
        <dbReference type="EMBL" id="MFC5456177.1"/>
    </source>
</evidence>
<sequence>MSSPYFWKLQTAALLLPLMGSCVKKTDYDALQLENQALQTRVDEASHQLLQSQTDVILLQGQLQKLTALESELKQTENELQKSQNELKALKAQFDRFRTQRRSAMVGKKFPTLSLEDGRVLREAEITAVTAEDLSIRYADGLVKVALAKTTPDLRWEACYDPLEALEKARENTLAKASVVREQAGLPQTAAPAPAAPMPARNVVEVLRAQLASQRQVLNAEYQELTTKNAAALRGAAWNFGQPEASPLLNTLSGSRAVLGISRLQSQRDAILATLRQLRELDPAAR</sequence>